<dbReference type="GeneID" id="113712862"/>
<evidence type="ECO:0000256" key="4">
    <source>
        <dbReference type="ARBA" id="ARBA00023004"/>
    </source>
</evidence>
<dbReference type="InterPro" id="IPR050651">
    <property type="entry name" value="Plant_Cytochrome_P450_Monoox"/>
</dbReference>
<proteinExistence type="predicted"/>
<sequence>MVDMKSAFFELTLNIMIRMIAGKRYSGDGSGKIGGVASFQEMVKESVKVSGSTNAADFVPLLRWIGQNKLESHLKTLQMKREKFLQDLIEKHGSITSHRENKTLIDVLLSHPETEPEYHTDQIIRGLVQLIMLSAGSDATSGTMEWALSVLRNNPEALKKAQEEIDFQIGQSRLITDSDLGQLPYLQAIINETFRMYPVSPFISLHESSEECTVEGFGIPRGTLLLVNLWAINYDPEIWEEPTKFKPERFMNLEDQR</sequence>
<dbReference type="GO" id="GO:0004497">
    <property type="term" value="F:monooxygenase activity"/>
    <property type="evidence" value="ECO:0007669"/>
    <property type="project" value="UniProtKB-KW"/>
</dbReference>
<keyword evidence="1" id="KW-0349">Heme</keyword>
<keyword evidence="5" id="KW-0503">Monooxygenase</keyword>
<dbReference type="PRINTS" id="PR00463">
    <property type="entry name" value="EP450I"/>
</dbReference>
<dbReference type="InterPro" id="IPR001128">
    <property type="entry name" value="Cyt_P450"/>
</dbReference>
<evidence type="ECO:0000313" key="6">
    <source>
        <dbReference type="Proteomes" id="UP001652660"/>
    </source>
</evidence>
<dbReference type="OrthoDB" id="1055148at2759"/>
<dbReference type="PRINTS" id="PR00385">
    <property type="entry name" value="P450"/>
</dbReference>
<name>A0A6P6UPI8_COFAR</name>
<keyword evidence="3" id="KW-0560">Oxidoreductase</keyword>
<dbReference type="PANTHER" id="PTHR47947:SF3">
    <property type="entry name" value="CYTOCHROME P450 81D1-LIKE"/>
    <property type="match status" value="1"/>
</dbReference>
<dbReference type="Proteomes" id="UP001652660">
    <property type="component" value="Chromosome 10c"/>
</dbReference>
<dbReference type="SUPFAM" id="SSF48264">
    <property type="entry name" value="Cytochrome P450"/>
    <property type="match status" value="1"/>
</dbReference>
<evidence type="ECO:0000256" key="5">
    <source>
        <dbReference type="ARBA" id="ARBA00023033"/>
    </source>
</evidence>
<keyword evidence="4" id="KW-0408">Iron</keyword>
<accession>A0A6P6UPI8</accession>
<keyword evidence="2" id="KW-0479">Metal-binding</keyword>
<evidence type="ECO:0000256" key="1">
    <source>
        <dbReference type="ARBA" id="ARBA00022617"/>
    </source>
</evidence>
<reference evidence="7" key="2">
    <citation type="submission" date="2025-08" db="UniProtKB">
        <authorList>
            <consortium name="RefSeq"/>
        </authorList>
    </citation>
    <scope>IDENTIFICATION</scope>
    <source>
        <tissue evidence="7">Leaves</tissue>
    </source>
</reference>
<evidence type="ECO:0000256" key="2">
    <source>
        <dbReference type="ARBA" id="ARBA00022723"/>
    </source>
</evidence>
<dbReference type="Gene3D" id="1.10.630.10">
    <property type="entry name" value="Cytochrome P450"/>
    <property type="match status" value="1"/>
</dbReference>
<dbReference type="PANTHER" id="PTHR47947">
    <property type="entry name" value="CYTOCHROME P450 82C3-RELATED"/>
    <property type="match status" value="1"/>
</dbReference>
<dbReference type="GO" id="GO:0016705">
    <property type="term" value="F:oxidoreductase activity, acting on paired donors, with incorporation or reduction of molecular oxygen"/>
    <property type="evidence" value="ECO:0007669"/>
    <property type="project" value="InterPro"/>
</dbReference>
<dbReference type="AlphaFoldDB" id="A0A6P6UPI8"/>
<protein>
    <submittedName>
        <fullName evidence="7">Cytochrome P450 81D11-like</fullName>
    </submittedName>
</protein>
<evidence type="ECO:0000256" key="3">
    <source>
        <dbReference type="ARBA" id="ARBA00023002"/>
    </source>
</evidence>
<dbReference type="Pfam" id="PF00067">
    <property type="entry name" value="p450"/>
    <property type="match status" value="1"/>
</dbReference>
<dbReference type="InterPro" id="IPR036396">
    <property type="entry name" value="Cyt_P450_sf"/>
</dbReference>
<dbReference type="GO" id="GO:0005506">
    <property type="term" value="F:iron ion binding"/>
    <property type="evidence" value="ECO:0007669"/>
    <property type="project" value="InterPro"/>
</dbReference>
<gene>
    <name evidence="7" type="primary">LOC113712862</name>
</gene>
<dbReference type="InterPro" id="IPR002401">
    <property type="entry name" value="Cyt_P450_E_grp-I"/>
</dbReference>
<reference evidence="6" key="1">
    <citation type="journal article" date="2025" name="Foods">
        <title>Unveiling the Microbial Signatures of Arabica Coffee Cherries: Insights into Ripeness Specific Diversity, Functional Traits, and Implications for Quality and Safety.</title>
        <authorList>
            <consortium name="RefSeq"/>
            <person name="Tenea G.N."/>
            <person name="Cifuentes V."/>
            <person name="Reyes P."/>
            <person name="Cevallos-Vallejos M."/>
        </authorList>
    </citation>
    <scope>NUCLEOTIDE SEQUENCE [LARGE SCALE GENOMIC DNA]</scope>
</reference>
<dbReference type="GO" id="GO:0020037">
    <property type="term" value="F:heme binding"/>
    <property type="evidence" value="ECO:0007669"/>
    <property type="project" value="InterPro"/>
</dbReference>
<evidence type="ECO:0000313" key="7">
    <source>
        <dbReference type="RefSeq" id="XP_027092266.1"/>
    </source>
</evidence>
<organism evidence="6 7">
    <name type="scientific">Coffea arabica</name>
    <name type="common">Arabian coffee</name>
    <dbReference type="NCBI Taxonomy" id="13443"/>
    <lineage>
        <taxon>Eukaryota</taxon>
        <taxon>Viridiplantae</taxon>
        <taxon>Streptophyta</taxon>
        <taxon>Embryophyta</taxon>
        <taxon>Tracheophyta</taxon>
        <taxon>Spermatophyta</taxon>
        <taxon>Magnoliopsida</taxon>
        <taxon>eudicotyledons</taxon>
        <taxon>Gunneridae</taxon>
        <taxon>Pentapetalae</taxon>
        <taxon>asterids</taxon>
        <taxon>lamiids</taxon>
        <taxon>Gentianales</taxon>
        <taxon>Rubiaceae</taxon>
        <taxon>Ixoroideae</taxon>
        <taxon>Gardenieae complex</taxon>
        <taxon>Bertiereae - Coffeeae clade</taxon>
        <taxon>Coffeeae</taxon>
        <taxon>Coffea</taxon>
    </lineage>
</organism>
<keyword evidence="6" id="KW-1185">Reference proteome</keyword>
<dbReference type="RefSeq" id="XP_027092266.1">
    <property type="nucleotide sequence ID" value="XM_027236465.2"/>
</dbReference>